<sequence length="88" mass="9938">MCTRIKNVYAPRRLLVHLMKTGAKQSGANHRTSPANNRKRPRELPRPSRAFYVPLSSTPPPRAVVRGHLIQTKRVLRVALVTHTSALH</sequence>
<feature type="region of interest" description="Disordered" evidence="1">
    <location>
        <begin position="20"/>
        <end position="47"/>
    </location>
</feature>
<evidence type="ECO:0000256" key="1">
    <source>
        <dbReference type="SAM" id="MobiDB-lite"/>
    </source>
</evidence>
<keyword evidence="3" id="KW-1185">Reference proteome</keyword>
<feature type="non-terminal residue" evidence="2">
    <location>
        <position position="88"/>
    </location>
</feature>
<evidence type="ECO:0000313" key="3">
    <source>
        <dbReference type="Proteomes" id="UP000837857"/>
    </source>
</evidence>
<organism evidence="2 3">
    <name type="scientific">Iphiclides podalirius</name>
    <name type="common">scarce swallowtail</name>
    <dbReference type="NCBI Taxonomy" id="110791"/>
    <lineage>
        <taxon>Eukaryota</taxon>
        <taxon>Metazoa</taxon>
        <taxon>Ecdysozoa</taxon>
        <taxon>Arthropoda</taxon>
        <taxon>Hexapoda</taxon>
        <taxon>Insecta</taxon>
        <taxon>Pterygota</taxon>
        <taxon>Neoptera</taxon>
        <taxon>Endopterygota</taxon>
        <taxon>Lepidoptera</taxon>
        <taxon>Glossata</taxon>
        <taxon>Ditrysia</taxon>
        <taxon>Papilionoidea</taxon>
        <taxon>Papilionidae</taxon>
        <taxon>Papilioninae</taxon>
        <taxon>Iphiclides</taxon>
    </lineage>
</organism>
<dbReference type="EMBL" id="OW152817">
    <property type="protein sequence ID" value="CAH2068581.1"/>
    <property type="molecule type" value="Genomic_DNA"/>
</dbReference>
<gene>
    <name evidence="2" type="ORF">IPOD504_LOCUS14425</name>
</gene>
<protein>
    <submittedName>
        <fullName evidence="2">Uncharacterized protein</fullName>
    </submittedName>
</protein>
<name>A0ABN8J3X4_9NEOP</name>
<feature type="compositionally biased region" description="Polar residues" evidence="1">
    <location>
        <begin position="23"/>
        <end position="36"/>
    </location>
</feature>
<accession>A0ABN8J3X4</accession>
<evidence type="ECO:0000313" key="2">
    <source>
        <dbReference type="EMBL" id="CAH2068581.1"/>
    </source>
</evidence>
<proteinExistence type="predicted"/>
<reference evidence="2" key="1">
    <citation type="submission" date="2022-03" db="EMBL/GenBank/DDBJ databases">
        <authorList>
            <person name="Martin H S."/>
        </authorList>
    </citation>
    <scope>NUCLEOTIDE SEQUENCE</scope>
</reference>
<dbReference type="Proteomes" id="UP000837857">
    <property type="component" value="Chromosome 5"/>
</dbReference>